<dbReference type="EMBL" id="JH692063">
    <property type="protein sequence ID" value="EIP87340.1"/>
    <property type="molecule type" value="Genomic_DNA"/>
</dbReference>
<organism evidence="1 2">
    <name type="scientific">Burkholderia humptydooensis MSMB43</name>
    <dbReference type="NCBI Taxonomy" id="441157"/>
    <lineage>
        <taxon>Bacteria</taxon>
        <taxon>Pseudomonadati</taxon>
        <taxon>Pseudomonadota</taxon>
        <taxon>Betaproteobacteria</taxon>
        <taxon>Burkholderiales</taxon>
        <taxon>Burkholderiaceae</taxon>
        <taxon>Burkholderia</taxon>
        <taxon>pseudomallei group</taxon>
    </lineage>
</organism>
<reference evidence="2" key="1">
    <citation type="journal article" date="2012" name="J. Bacteriol.">
        <title>Revised Genome Sequence of Burkholderia thailandensis MSMB43 with Improved Annotation.</title>
        <authorList>
            <person name="Zhuo Y."/>
            <person name="Liu L."/>
            <person name="Wang Q."/>
            <person name="Liu X."/>
            <person name="Ren B."/>
            <person name="Liu M."/>
            <person name="Ni P."/>
            <person name="Cheng Y.Q."/>
            <person name="Zhang L."/>
        </authorList>
    </citation>
    <scope>NUCLEOTIDE SEQUENCE [LARGE SCALE GENOMIC DNA]</scope>
    <source>
        <strain evidence="2">MSMB43</strain>
    </source>
</reference>
<keyword evidence="2" id="KW-1185">Reference proteome</keyword>
<proteinExistence type="predicted"/>
<sequence>MPPRIGQCAAKLRARERSGYYVVHGAQASARANDAIRTVGELVAQPSVRKRR</sequence>
<gene>
    <name evidence="1" type="ORF">A33K_15357</name>
</gene>
<evidence type="ECO:0000313" key="2">
    <source>
        <dbReference type="Proteomes" id="UP000004682"/>
    </source>
</evidence>
<name>A0ABN0G571_9BURK</name>
<protein>
    <submittedName>
        <fullName evidence="1">Uncharacterized protein</fullName>
    </submittedName>
</protein>
<evidence type="ECO:0000313" key="1">
    <source>
        <dbReference type="EMBL" id="EIP87340.1"/>
    </source>
</evidence>
<dbReference type="Proteomes" id="UP000004682">
    <property type="component" value="Unassembled WGS sequence"/>
</dbReference>
<accession>A0ABN0G571</accession>